<dbReference type="AlphaFoldDB" id="A0A9W4SKS4"/>
<feature type="non-terminal residue" evidence="1">
    <location>
        <position position="1"/>
    </location>
</feature>
<gene>
    <name evidence="1" type="ORF">FWILDA_LOCUS5327</name>
</gene>
<name>A0A9W4SKS4_9GLOM</name>
<accession>A0A9W4SKS4</accession>
<protein>
    <submittedName>
        <fullName evidence="1">5365_t:CDS:1</fullName>
    </submittedName>
</protein>
<sequence>DSQFFTPLPFSYYSDFPFISATLLSSSSNTEAPMPTENHSS</sequence>
<proteinExistence type="predicted"/>
<reference evidence="1" key="1">
    <citation type="submission" date="2022-08" db="EMBL/GenBank/DDBJ databases">
        <authorList>
            <person name="Kallberg Y."/>
            <person name="Tangrot J."/>
            <person name="Rosling A."/>
        </authorList>
    </citation>
    <scope>NUCLEOTIDE SEQUENCE</scope>
    <source>
        <strain evidence="1">Wild A</strain>
    </source>
</reference>
<dbReference type="Proteomes" id="UP001153678">
    <property type="component" value="Unassembled WGS sequence"/>
</dbReference>
<keyword evidence="2" id="KW-1185">Reference proteome</keyword>
<comment type="caution">
    <text evidence="1">The sequence shown here is derived from an EMBL/GenBank/DDBJ whole genome shotgun (WGS) entry which is preliminary data.</text>
</comment>
<organism evidence="1 2">
    <name type="scientific">Funneliformis geosporum</name>
    <dbReference type="NCBI Taxonomy" id="1117311"/>
    <lineage>
        <taxon>Eukaryota</taxon>
        <taxon>Fungi</taxon>
        <taxon>Fungi incertae sedis</taxon>
        <taxon>Mucoromycota</taxon>
        <taxon>Glomeromycotina</taxon>
        <taxon>Glomeromycetes</taxon>
        <taxon>Glomerales</taxon>
        <taxon>Glomeraceae</taxon>
        <taxon>Funneliformis</taxon>
    </lineage>
</organism>
<evidence type="ECO:0000313" key="1">
    <source>
        <dbReference type="EMBL" id="CAI2171936.1"/>
    </source>
</evidence>
<evidence type="ECO:0000313" key="2">
    <source>
        <dbReference type="Proteomes" id="UP001153678"/>
    </source>
</evidence>
<dbReference type="EMBL" id="CAMKVN010000880">
    <property type="protein sequence ID" value="CAI2171936.1"/>
    <property type="molecule type" value="Genomic_DNA"/>
</dbReference>